<feature type="domain" description="Peptidase M48" evidence="15">
    <location>
        <begin position="213"/>
        <end position="417"/>
    </location>
</feature>
<feature type="domain" description="CAAX prenyl protease 1 N-terminal" evidence="16">
    <location>
        <begin position="38"/>
        <end position="210"/>
    </location>
</feature>
<feature type="binding site" evidence="12">
    <location>
        <position position="283"/>
    </location>
    <ligand>
        <name>Zn(2+)</name>
        <dbReference type="ChEBI" id="CHEBI:29105"/>
        <note>catalytic</note>
    </ligand>
</feature>
<evidence type="ECO:0000313" key="17">
    <source>
        <dbReference type="EMBL" id="CEN56049.1"/>
    </source>
</evidence>
<dbReference type="HOGENOM" id="CLU_025947_1_0_4"/>
<gene>
    <name evidence="17" type="ORF">BN1209_1008</name>
</gene>
<name>A0A0B7IY74_9PROT</name>
<accession>A0A0B7IY74</accession>
<protein>
    <submittedName>
        <fullName evidence="17">Ste24 endopeptidase</fullName>
        <ecNumber evidence="17">3.4.24.84</ecNumber>
    </submittedName>
</protein>
<feature type="transmembrane region" description="Helical" evidence="14">
    <location>
        <begin position="156"/>
        <end position="174"/>
    </location>
</feature>
<evidence type="ECO:0000256" key="12">
    <source>
        <dbReference type="PIRSR" id="PIRSR627057-2"/>
    </source>
</evidence>
<dbReference type="Gene3D" id="3.30.2010.10">
    <property type="entry name" value="Metalloproteases ('zincins'), catalytic domain"/>
    <property type="match status" value="1"/>
</dbReference>
<keyword evidence="4 12" id="KW-0479">Metal-binding</keyword>
<proteinExistence type="inferred from homology"/>
<dbReference type="InterPro" id="IPR001915">
    <property type="entry name" value="Peptidase_M48"/>
</dbReference>
<feature type="transmembrane region" description="Helical" evidence="14">
    <location>
        <begin position="180"/>
        <end position="200"/>
    </location>
</feature>
<dbReference type="FunFam" id="3.30.2010.10:FF:000002">
    <property type="entry name" value="CAAX prenyl protease"/>
    <property type="match status" value="1"/>
</dbReference>
<dbReference type="KEGG" id="mbac:BN1209_1008"/>
<reference evidence="18" key="1">
    <citation type="submission" date="2014-12" db="EMBL/GenBank/DDBJ databases">
        <authorList>
            <person name="Salcher M.M."/>
        </authorList>
    </citation>
    <scope>NUCLEOTIDE SEQUENCE [LARGE SCALE GENOMIC DNA]</scope>
    <source>
        <strain evidence="18">MMS-10A-171</strain>
    </source>
</reference>
<dbReference type="RefSeq" id="WP_045751227.1">
    <property type="nucleotide sequence ID" value="NZ_LN794158.1"/>
</dbReference>
<evidence type="ECO:0000256" key="2">
    <source>
        <dbReference type="ARBA" id="ARBA00022670"/>
    </source>
</evidence>
<feature type="transmembrane region" description="Helical" evidence="14">
    <location>
        <begin position="297"/>
        <end position="314"/>
    </location>
</feature>
<keyword evidence="8 14" id="KW-1133">Transmembrane helix</keyword>
<evidence type="ECO:0000256" key="10">
    <source>
        <dbReference type="ARBA" id="ARBA00023136"/>
    </source>
</evidence>
<feature type="transmembrane region" description="Helical" evidence="14">
    <location>
        <begin position="329"/>
        <end position="349"/>
    </location>
</feature>
<feature type="binding site" evidence="12">
    <location>
        <position position="287"/>
    </location>
    <ligand>
        <name>Zn(2+)</name>
        <dbReference type="ChEBI" id="CHEBI:29105"/>
        <note>catalytic</note>
    </ligand>
</feature>
<evidence type="ECO:0000256" key="6">
    <source>
        <dbReference type="ARBA" id="ARBA00022824"/>
    </source>
</evidence>
<evidence type="ECO:0000256" key="4">
    <source>
        <dbReference type="ARBA" id="ARBA00022723"/>
    </source>
</evidence>
<dbReference type="STRING" id="1581680.BN1209_1008"/>
<dbReference type="Pfam" id="PF01435">
    <property type="entry name" value="Peptidase_M48"/>
    <property type="match status" value="1"/>
</dbReference>
<dbReference type="EC" id="3.4.24.84" evidence="17"/>
<evidence type="ECO:0000259" key="15">
    <source>
        <dbReference type="Pfam" id="PF01435"/>
    </source>
</evidence>
<keyword evidence="7 12" id="KW-0862">Zinc</keyword>
<evidence type="ECO:0000256" key="7">
    <source>
        <dbReference type="ARBA" id="ARBA00022833"/>
    </source>
</evidence>
<evidence type="ECO:0000259" key="16">
    <source>
        <dbReference type="Pfam" id="PF16491"/>
    </source>
</evidence>
<keyword evidence="6" id="KW-0256">Endoplasmic reticulum</keyword>
<feature type="transmembrane region" description="Helical" evidence="14">
    <location>
        <begin position="6"/>
        <end position="27"/>
    </location>
</feature>
<comment type="cofactor">
    <cofactor evidence="12 13">
        <name>Zn(2+)</name>
        <dbReference type="ChEBI" id="CHEBI:29105"/>
    </cofactor>
    <text evidence="12 13">Binds 1 zinc ion per subunit.</text>
</comment>
<evidence type="ECO:0000256" key="1">
    <source>
        <dbReference type="ARBA" id="ARBA00004477"/>
    </source>
</evidence>
<evidence type="ECO:0000256" key="8">
    <source>
        <dbReference type="ARBA" id="ARBA00022989"/>
    </source>
</evidence>
<keyword evidence="10 14" id="KW-0472">Membrane</keyword>
<dbReference type="Pfam" id="PF16491">
    <property type="entry name" value="Peptidase_M48_N"/>
    <property type="match status" value="1"/>
</dbReference>
<evidence type="ECO:0000256" key="14">
    <source>
        <dbReference type="SAM" id="Phobius"/>
    </source>
</evidence>
<evidence type="ECO:0000313" key="18">
    <source>
        <dbReference type="Proteomes" id="UP000056322"/>
    </source>
</evidence>
<feature type="binding site" evidence="12">
    <location>
        <position position="361"/>
    </location>
    <ligand>
        <name>Zn(2+)</name>
        <dbReference type="ChEBI" id="CHEBI:29105"/>
        <note>catalytic</note>
    </ligand>
</feature>
<organism evidence="17 18">
    <name type="scientific">Candidatus Methylopumilus turicensis</name>
    <dbReference type="NCBI Taxonomy" id="1581680"/>
    <lineage>
        <taxon>Bacteria</taxon>
        <taxon>Pseudomonadati</taxon>
        <taxon>Pseudomonadota</taxon>
        <taxon>Betaproteobacteria</taxon>
        <taxon>Nitrosomonadales</taxon>
        <taxon>Methylophilaceae</taxon>
        <taxon>Candidatus Methylopumilus</taxon>
    </lineage>
</organism>
<keyword evidence="9 13" id="KW-0482">Metalloprotease</keyword>
<dbReference type="AlphaFoldDB" id="A0A0B7IY74"/>
<evidence type="ECO:0000256" key="13">
    <source>
        <dbReference type="RuleBase" id="RU003983"/>
    </source>
</evidence>
<keyword evidence="3 14" id="KW-0812">Transmembrane</keyword>
<evidence type="ECO:0000256" key="9">
    <source>
        <dbReference type="ARBA" id="ARBA00023049"/>
    </source>
</evidence>
<sequence>MTSIPAFTLSIIFISLVALTTLTRVWLGNRHIGYVFGHRNKVPDAFIKDISLEAHQKAADYTAAKTKLMIAEGVVQAALLLTFTLGNGLQGIDFIWRDFIPSHEMLRGALVILTALVISGIVDTPFDYYKTFVIDAHFGFNKMTRGMFVGDMIKQSILGIILGAPILFAALWLMEGAGQYWWFYLWAVWSVFNLMVLAIYPTFIAPFFNKFTPLTDESLKARIEALLLKCGFKSQGLFVMDGSARSSHGNAYFTGFGKNKRVVFFDTLLARLNADEIEAVLAHELGHFKHQHVIKRIAMMFFISFVGLAVLGWLKEQDWFFLGLGVNEMSSYMALILFLLVSPVFLFVLRPIMASYSRKNEFEADAYAAEHSNAKHLVAALVKLYRDNASTLTPDPLHSAFYDSHPPASMRIAKLTNK</sequence>
<feature type="transmembrane region" description="Helical" evidence="14">
    <location>
        <begin position="105"/>
        <end position="122"/>
    </location>
</feature>
<comment type="similarity">
    <text evidence="13">Belongs to the peptidase M48 family.</text>
</comment>
<feature type="active site" description="Proton donor" evidence="11">
    <location>
        <position position="365"/>
    </location>
</feature>
<dbReference type="Proteomes" id="UP000056322">
    <property type="component" value="Chromosome 1"/>
</dbReference>
<dbReference type="GO" id="GO:0046872">
    <property type="term" value="F:metal ion binding"/>
    <property type="evidence" value="ECO:0007669"/>
    <property type="project" value="UniProtKB-KW"/>
</dbReference>
<dbReference type="GO" id="GO:0071586">
    <property type="term" value="P:CAAX-box protein processing"/>
    <property type="evidence" value="ECO:0007669"/>
    <property type="project" value="InterPro"/>
</dbReference>
<comment type="subcellular location">
    <subcellularLocation>
        <location evidence="1">Endoplasmic reticulum membrane</location>
        <topology evidence="1">Multi-pass membrane protein</topology>
    </subcellularLocation>
</comment>
<dbReference type="PANTHER" id="PTHR10120">
    <property type="entry name" value="CAAX PRENYL PROTEASE 1"/>
    <property type="match status" value="1"/>
</dbReference>
<evidence type="ECO:0000256" key="3">
    <source>
        <dbReference type="ARBA" id="ARBA00022692"/>
    </source>
</evidence>
<dbReference type="InterPro" id="IPR032456">
    <property type="entry name" value="Peptidase_M48_N"/>
</dbReference>
<evidence type="ECO:0000256" key="11">
    <source>
        <dbReference type="PIRSR" id="PIRSR627057-1"/>
    </source>
</evidence>
<keyword evidence="5 13" id="KW-0378">Hydrolase</keyword>
<keyword evidence="18" id="KW-1185">Reference proteome</keyword>
<dbReference type="OrthoDB" id="9781930at2"/>
<dbReference type="InterPro" id="IPR027057">
    <property type="entry name" value="CAXX_Prtase_1"/>
</dbReference>
<feature type="active site" evidence="11">
    <location>
        <position position="284"/>
    </location>
</feature>
<keyword evidence="2 13" id="KW-0645">Protease</keyword>
<dbReference type="EMBL" id="LN794158">
    <property type="protein sequence ID" value="CEN56049.1"/>
    <property type="molecule type" value="Genomic_DNA"/>
</dbReference>
<evidence type="ECO:0000256" key="5">
    <source>
        <dbReference type="ARBA" id="ARBA00022801"/>
    </source>
</evidence>
<dbReference type="GO" id="GO:0004222">
    <property type="term" value="F:metalloendopeptidase activity"/>
    <property type="evidence" value="ECO:0007669"/>
    <property type="project" value="InterPro"/>
</dbReference>
<dbReference type="CDD" id="cd07343">
    <property type="entry name" value="M48A_Zmpste24p_like"/>
    <property type="match status" value="1"/>
</dbReference>